<dbReference type="InterPro" id="IPR003593">
    <property type="entry name" value="AAA+_ATPase"/>
</dbReference>
<dbReference type="Pfam" id="PF00005">
    <property type="entry name" value="ABC_tran"/>
    <property type="match status" value="1"/>
</dbReference>
<keyword evidence="4" id="KW-1003">Cell membrane</keyword>
<dbReference type="SUPFAM" id="SSF52540">
    <property type="entry name" value="P-loop containing nucleoside triphosphate hydrolases"/>
    <property type="match status" value="1"/>
</dbReference>
<proteinExistence type="inferred from homology"/>
<keyword evidence="5" id="KW-0547">Nucleotide-binding</keyword>
<dbReference type="PANTHER" id="PTHR43297:SF2">
    <property type="entry name" value="DIPEPTIDE TRANSPORT ATP-BINDING PROTEIN DPPD"/>
    <property type="match status" value="1"/>
</dbReference>
<evidence type="ECO:0000256" key="1">
    <source>
        <dbReference type="ARBA" id="ARBA00004417"/>
    </source>
</evidence>
<evidence type="ECO:0000256" key="6">
    <source>
        <dbReference type="ARBA" id="ARBA00022840"/>
    </source>
</evidence>
<dbReference type="Pfam" id="PF08352">
    <property type="entry name" value="oligo_HPY"/>
    <property type="match status" value="1"/>
</dbReference>
<reference evidence="9 10" key="1">
    <citation type="submission" date="2024-06" db="EMBL/GenBank/DDBJ databases">
        <title>Genomic Encyclopedia of Type Strains, Phase IV (KMG-IV): sequencing the most valuable type-strain genomes for metagenomic binning, comparative biology and taxonomic classification.</title>
        <authorList>
            <person name="Goeker M."/>
        </authorList>
    </citation>
    <scope>NUCLEOTIDE SEQUENCE [LARGE SCALE GENOMIC DNA]</scope>
    <source>
        <strain evidence="9 10">DSM 21331</strain>
    </source>
</reference>
<evidence type="ECO:0000256" key="5">
    <source>
        <dbReference type="ARBA" id="ARBA00022741"/>
    </source>
</evidence>
<dbReference type="EMBL" id="JBEPMM010000005">
    <property type="protein sequence ID" value="MET3692755.1"/>
    <property type="molecule type" value="Genomic_DNA"/>
</dbReference>
<accession>A0ABV2L4J2</accession>
<dbReference type="RefSeq" id="WP_238279285.1">
    <property type="nucleotide sequence ID" value="NZ_BPQL01000054.1"/>
</dbReference>
<evidence type="ECO:0000256" key="4">
    <source>
        <dbReference type="ARBA" id="ARBA00022475"/>
    </source>
</evidence>
<dbReference type="Proteomes" id="UP001549145">
    <property type="component" value="Unassembled WGS sequence"/>
</dbReference>
<evidence type="ECO:0000256" key="3">
    <source>
        <dbReference type="ARBA" id="ARBA00022448"/>
    </source>
</evidence>
<evidence type="ECO:0000256" key="2">
    <source>
        <dbReference type="ARBA" id="ARBA00005417"/>
    </source>
</evidence>
<dbReference type="InterPro" id="IPR003439">
    <property type="entry name" value="ABC_transporter-like_ATP-bd"/>
</dbReference>
<dbReference type="InterPro" id="IPR017871">
    <property type="entry name" value="ABC_transporter-like_CS"/>
</dbReference>
<dbReference type="CDD" id="cd03257">
    <property type="entry name" value="ABC_NikE_OppD_transporters"/>
    <property type="match status" value="1"/>
</dbReference>
<dbReference type="PANTHER" id="PTHR43297">
    <property type="entry name" value="OLIGOPEPTIDE TRANSPORT ATP-BINDING PROTEIN APPD"/>
    <property type="match status" value="1"/>
</dbReference>
<evidence type="ECO:0000313" key="9">
    <source>
        <dbReference type="EMBL" id="MET3692755.1"/>
    </source>
</evidence>
<dbReference type="Gene3D" id="3.40.50.300">
    <property type="entry name" value="P-loop containing nucleotide triphosphate hydrolases"/>
    <property type="match status" value="1"/>
</dbReference>
<evidence type="ECO:0000259" key="8">
    <source>
        <dbReference type="PROSITE" id="PS50893"/>
    </source>
</evidence>
<keyword evidence="10" id="KW-1185">Reference proteome</keyword>
<gene>
    <name evidence="9" type="ORF">ABID43_002295</name>
</gene>
<keyword evidence="6 9" id="KW-0067">ATP-binding</keyword>
<dbReference type="NCBIfam" id="TIGR01727">
    <property type="entry name" value="oligo_HPY"/>
    <property type="match status" value="1"/>
</dbReference>
<protein>
    <submittedName>
        <fullName evidence="9">Peptide/nickel transport system ATP-binding protein</fullName>
    </submittedName>
</protein>
<comment type="caution">
    <text evidence="9">The sequence shown here is derived from an EMBL/GenBank/DDBJ whole genome shotgun (WGS) entry which is preliminary data.</text>
</comment>
<evidence type="ECO:0000313" key="10">
    <source>
        <dbReference type="Proteomes" id="UP001549145"/>
    </source>
</evidence>
<sequence>MSAPATEPAVAIRNLTVVFGGVVEAVDGVDITLERGQAVALIGESGSGKSVTLRAIMRLNPERKTQIGGEIRVAGQDVMAMSPKALQALRGRAVAMIFQEPLLALDPVYTVGQQITEAIRQHERISAGAARQRALALFERVRIPSPERRLDAYPHEMSGGMRQRAMIALALACRPQVLLADEPTTALDATVQIQILLLLRELQAELGLSTIFVTHDLGAAVEVADRIAVMYAGRIVEEGSARDVVLDPHHPYTIGLLRSRADGALAKGTRLKTIPGSPPDLANRPPGCPFAPRCFLAEERCRVEAPPYVDVQPGHRAACWRTEAAHAAFQADKAAVAEAVV</sequence>
<keyword evidence="7" id="KW-0472">Membrane</keyword>
<evidence type="ECO:0000256" key="7">
    <source>
        <dbReference type="ARBA" id="ARBA00023136"/>
    </source>
</evidence>
<dbReference type="InterPro" id="IPR050388">
    <property type="entry name" value="ABC_Ni/Peptide_Import"/>
</dbReference>
<dbReference type="InterPro" id="IPR027417">
    <property type="entry name" value="P-loop_NTPase"/>
</dbReference>
<dbReference type="PROSITE" id="PS00211">
    <property type="entry name" value="ABC_TRANSPORTER_1"/>
    <property type="match status" value="1"/>
</dbReference>
<feature type="domain" description="ABC transporter" evidence="8">
    <location>
        <begin position="10"/>
        <end position="257"/>
    </location>
</feature>
<dbReference type="GO" id="GO:0005524">
    <property type="term" value="F:ATP binding"/>
    <property type="evidence" value="ECO:0007669"/>
    <property type="project" value="UniProtKB-KW"/>
</dbReference>
<name>A0ABV2L4J2_9HYPH</name>
<dbReference type="SMART" id="SM00382">
    <property type="entry name" value="AAA"/>
    <property type="match status" value="1"/>
</dbReference>
<keyword evidence="3" id="KW-0813">Transport</keyword>
<comment type="similarity">
    <text evidence="2">Belongs to the ABC transporter superfamily.</text>
</comment>
<organism evidence="9 10">
    <name type="scientific">Methylobacterium goesingense</name>
    <dbReference type="NCBI Taxonomy" id="243690"/>
    <lineage>
        <taxon>Bacteria</taxon>
        <taxon>Pseudomonadati</taxon>
        <taxon>Pseudomonadota</taxon>
        <taxon>Alphaproteobacteria</taxon>
        <taxon>Hyphomicrobiales</taxon>
        <taxon>Methylobacteriaceae</taxon>
        <taxon>Methylobacterium</taxon>
    </lineage>
</organism>
<dbReference type="InterPro" id="IPR013563">
    <property type="entry name" value="Oligopep_ABC_C"/>
</dbReference>
<comment type="subcellular location">
    <subcellularLocation>
        <location evidence="1">Cell inner membrane</location>
        <topology evidence="1">Peripheral membrane protein</topology>
    </subcellularLocation>
</comment>
<dbReference type="PROSITE" id="PS50893">
    <property type="entry name" value="ABC_TRANSPORTER_2"/>
    <property type="match status" value="1"/>
</dbReference>